<gene>
    <name evidence="21" type="ORF">BJ997_003071</name>
    <name evidence="20" type="ORF">GY21_04440</name>
</gene>
<dbReference type="Proteomes" id="UP000029864">
    <property type="component" value="Unassembled WGS sequence"/>
</dbReference>
<evidence type="ECO:0000313" key="23">
    <source>
        <dbReference type="Proteomes" id="UP000561726"/>
    </source>
</evidence>
<dbReference type="UniPathway" id="UPA00051">
    <property type="reaction ID" value="UER00462"/>
</dbReference>
<keyword evidence="13" id="KW-0220">Diaminopimelate biosynthesis</keyword>
<evidence type="ECO:0000256" key="2">
    <source>
        <dbReference type="ARBA" id="ARBA00004766"/>
    </source>
</evidence>
<evidence type="ECO:0000256" key="7">
    <source>
        <dbReference type="ARBA" id="ARBA00016273"/>
    </source>
</evidence>
<dbReference type="PANTHER" id="PTHR21499:SF3">
    <property type="entry name" value="ASPARTOKINASE"/>
    <property type="match status" value="1"/>
</dbReference>
<keyword evidence="11 17" id="KW-0418">Kinase</keyword>
<comment type="pathway">
    <text evidence="2 18">Amino-acid biosynthesis; L-lysine biosynthesis via DAP pathway; (S)-tetrahydrodipicolinate from L-aspartate: step 1/4.</text>
</comment>
<keyword evidence="9 17" id="KW-0808">Transferase</keyword>
<dbReference type="InterPro" id="IPR005260">
    <property type="entry name" value="Asp_kin_monofn"/>
</dbReference>
<comment type="catalytic activity">
    <reaction evidence="15 17">
        <text>L-aspartate + ATP = 4-phospho-L-aspartate + ADP</text>
        <dbReference type="Rhea" id="RHEA:23776"/>
        <dbReference type="ChEBI" id="CHEBI:29991"/>
        <dbReference type="ChEBI" id="CHEBI:30616"/>
        <dbReference type="ChEBI" id="CHEBI:57535"/>
        <dbReference type="ChEBI" id="CHEBI:456216"/>
        <dbReference type="EC" id="2.7.2.4"/>
    </reaction>
</comment>
<accession>A0A099JMT7</accession>
<dbReference type="AlphaFoldDB" id="A0A099JMT7"/>
<proteinExistence type="inferred from homology"/>
<comment type="pathway">
    <text evidence="3 18">Amino-acid biosynthesis; L-methionine biosynthesis via de novo pathway; L-homoserine from L-aspartate: step 1/3.</text>
</comment>
<dbReference type="NCBIfam" id="TIGR00657">
    <property type="entry name" value="asp_kinases"/>
    <property type="match status" value="1"/>
</dbReference>
<organism evidence="20 22">
    <name type="scientific">Cryobacterium roopkundense</name>
    <dbReference type="NCBI Taxonomy" id="1001240"/>
    <lineage>
        <taxon>Bacteria</taxon>
        <taxon>Bacillati</taxon>
        <taxon>Actinomycetota</taxon>
        <taxon>Actinomycetes</taxon>
        <taxon>Micrococcales</taxon>
        <taxon>Microbacteriaceae</taxon>
        <taxon>Cryobacterium</taxon>
    </lineage>
</organism>
<keyword evidence="10 16" id="KW-0547">Nucleotide-binding</keyword>
<evidence type="ECO:0000256" key="1">
    <source>
        <dbReference type="ARBA" id="ARBA00002843"/>
    </source>
</evidence>
<evidence type="ECO:0000256" key="10">
    <source>
        <dbReference type="ARBA" id="ARBA00022741"/>
    </source>
</evidence>
<dbReference type="SUPFAM" id="SSF53633">
    <property type="entry name" value="Carbamate kinase-like"/>
    <property type="match status" value="1"/>
</dbReference>
<dbReference type="CDD" id="cd04261">
    <property type="entry name" value="AAK_AKii-LysC-BS"/>
    <property type="match status" value="1"/>
</dbReference>
<evidence type="ECO:0000256" key="3">
    <source>
        <dbReference type="ARBA" id="ARBA00004986"/>
    </source>
</evidence>
<comment type="pathway">
    <text evidence="4 18">Amino-acid biosynthesis; L-threonine biosynthesis; L-threonine from L-aspartate: step 1/5.</text>
</comment>
<dbReference type="Pfam" id="PF00696">
    <property type="entry name" value="AA_kinase"/>
    <property type="match status" value="1"/>
</dbReference>
<feature type="binding site" evidence="16">
    <location>
        <position position="47"/>
    </location>
    <ligand>
        <name>substrate</name>
    </ligand>
</feature>
<dbReference type="OrthoDB" id="9799110at2"/>
<keyword evidence="8 18" id="KW-0028">Amino-acid biosynthesis</keyword>
<dbReference type="PROSITE" id="PS00324">
    <property type="entry name" value="ASPARTOKINASE"/>
    <property type="match status" value="1"/>
</dbReference>
<dbReference type="InterPro" id="IPR054352">
    <property type="entry name" value="ACT_Aspartokinase"/>
</dbReference>
<evidence type="ECO:0000256" key="18">
    <source>
        <dbReference type="RuleBase" id="RU004249"/>
    </source>
</evidence>
<dbReference type="FunFam" id="3.40.1160.10:FF:000002">
    <property type="entry name" value="Aspartokinase"/>
    <property type="match status" value="1"/>
</dbReference>
<dbReference type="Gene3D" id="3.40.1160.10">
    <property type="entry name" value="Acetylglutamate kinase-like"/>
    <property type="match status" value="1"/>
</dbReference>
<sequence length="425" mass="44591">MALIVQKFGGSSVADAESIKRVARRIVDTRKAGNEVVVAVSAMGDSTDELLDLAHQVTPLPAPRELDMLLTAGERISMALLAMAIKSMGYDARSFTGSQAGMITDASHGSARIVDVTPGRIRDALDEGAVAIVAGFQGFNRDTKDITTLGRGGSDTTAVALAAALHADICEIYTDVDGVFTADPRVVPNARKLDRVSSEEMLELAAAGAKVLYIRAVEYARRHGVTLHVRSSFNNNTGTIVFNAETARANGETVEEPIIAGIAADLSEAKVTVVGVPDIPGKAALIFKIVAKTNANVDMIVQNVSAAATGLTDISFTLPKSEGQQVLTALTNEQSNVGFKSLQYDDQIGKLALVGGGMRTNTGVSAKLFEALYEAGINIEMISTSEIRISVVTRADTINQALRVVHTAFGLDGDVPAAVHGGTGR</sequence>
<feature type="domain" description="ACT" evidence="19">
    <location>
        <begin position="271"/>
        <end position="347"/>
    </location>
</feature>
<dbReference type="GO" id="GO:0009088">
    <property type="term" value="P:threonine biosynthetic process"/>
    <property type="evidence" value="ECO:0007669"/>
    <property type="project" value="UniProtKB-UniPathway"/>
</dbReference>
<dbReference type="CDD" id="cd04913">
    <property type="entry name" value="ACT_AKii-LysC-BS-like_1"/>
    <property type="match status" value="1"/>
</dbReference>
<comment type="similarity">
    <text evidence="5 17">Belongs to the aspartokinase family.</text>
</comment>
<dbReference type="InterPro" id="IPR045865">
    <property type="entry name" value="ACT-like_dom_sf"/>
</dbReference>
<dbReference type="GO" id="GO:0009090">
    <property type="term" value="P:homoserine biosynthetic process"/>
    <property type="evidence" value="ECO:0007669"/>
    <property type="project" value="TreeGrafter"/>
</dbReference>
<evidence type="ECO:0000256" key="17">
    <source>
        <dbReference type="RuleBase" id="RU003448"/>
    </source>
</evidence>
<dbReference type="InterPro" id="IPR036393">
    <property type="entry name" value="AceGlu_kinase-like_sf"/>
</dbReference>
<comment type="function">
    <text evidence="1">Catalyzes the phosphorylation of the beta-carboxyl group of aspartic acid with ATP to yield 4-phospho-L-aspartate, which is involved in the branched biosynthetic pathway leading to the biosynthesis of amino acids lysine, threonine, isoleucine and methionine.</text>
</comment>
<protein>
    <recommendedName>
        <fullName evidence="7 17">Aspartokinase</fullName>
        <ecNumber evidence="6 17">2.7.2.4</ecNumber>
    </recommendedName>
</protein>
<evidence type="ECO:0000256" key="16">
    <source>
        <dbReference type="PIRSR" id="PIRSR000726-1"/>
    </source>
</evidence>
<dbReference type="CDD" id="cd04923">
    <property type="entry name" value="ACT_AK-LysC-DapG-like_2"/>
    <property type="match status" value="1"/>
</dbReference>
<evidence type="ECO:0000256" key="6">
    <source>
        <dbReference type="ARBA" id="ARBA00013059"/>
    </source>
</evidence>
<dbReference type="InterPro" id="IPR001048">
    <property type="entry name" value="Asp/Glu/Uridylate_kinase"/>
</dbReference>
<dbReference type="GO" id="GO:0004072">
    <property type="term" value="F:aspartate kinase activity"/>
    <property type="evidence" value="ECO:0007669"/>
    <property type="project" value="UniProtKB-EC"/>
</dbReference>
<dbReference type="NCBIfam" id="NF005155">
    <property type="entry name" value="PRK06635.1-4"/>
    <property type="match status" value="1"/>
</dbReference>
<dbReference type="EMBL" id="JACHBQ010000001">
    <property type="protein sequence ID" value="MBB5642523.1"/>
    <property type="molecule type" value="Genomic_DNA"/>
</dbReference>
<dbReference type="GO" id="GO:0019877">
    <property type="term" value="P:diaminopimelate biosynthetic process"/>
    <property type="evidence" value="ECO:0007669"/>
    <property type="project" value="UniProtKB-KW"/>
</dbReference>
<keyword evidence="12 16" id="KW-0067">ATP-binding</keyword>
<evidence type="ECO:0000313" key="20">
    <source>
        <dbReference type="EMBL" id="KGJ79679.1"/>
    </source>
</evidence>
<dbReference type="Gene3D" id="3.30.2130.10">
    <property type="entry name" value="VC0802-like"/>
    <property type="match status" value="1"/>
</dbReference>
<dbReference type="UniPathway" id="UPA00050">
    <property type="reaction ID" value="UER00461"/>
</dbReference>
<evidence type="ECO:0000256" key="15">
    <source>
        <dbReference type="ARBA" id="ARBA00047872"/>
    </source>
</evidence>
<dbReference type="PANTHER" id="PTHR21499">
    <property type="entry name" value="ASPARTATE KINASE"/>
    <property type="match status" value="1"/>
</dbReference>
<evidence type="ECO:0000313" key="22">
    <source>
        <dbReference type="Proteomes" id="UP000029864"/>
    </source>
</evidence>
<evidence type="ECO:0000256" key="8">
    <source>
        <dbReference type="ARBA" id="ARBA00022605"/>
    </source>
</evidence>
<evidence type="ECO:0000256" key="9">
    <source>
        <dbReference type="ARBA" id="ARBA00022679"/>
    </source>
</evidence>
<feature type="binding site" evidence="16">
    <location>
        <begin position="7"/>
        <end position="10"/>
    </location>
    <ligand>
        <name>ATP</name>
        <dbReference type="ChEBI" id="CHEBI:30616"/>
    </ligand>
</feature>
<dbReference type="InterPro" id="IPR002912">
    <property type="entry name" value="ACT_dom"/>
</dbReference>
<dbReference type="InterPro" id="IPR018042">
    <property type="entry name" value="Aspartate_kinase_CS"/>
</dbReference>
<evidence type="ECO:0000256" key="5">
    <source>
        <dbReference type="ARBA" id="ARBA00010122"/>
    </source>
</evidence>
<feature type="binding site" evidence="16">
    <location>
        <position position="74"/>
    </location>
    <ligand>
        <name>substrate</name>
    </ligand>
</feature>
<dbReference type="InterPro" id="IPR041740">
    <property type="entry name" value="AKii-LysC-BS"/>
</dbReference>
<dbReference type="EC" id="2.7.2.4" evidence="6 17"/>
<dbReference type="Proteomes" id="UP000561726">
    <property type="component" value="Unassembled WGS sequence"/>
</dbReference>
<evidence type="ECO:0000256" key="4">
    <source>
        <dbReference type="ARBA" id="ARBA00005139"/>
    </source>
</evidence>
<name>A0A099JMT7_9MICO</name>
<dbReference type="PROSITE" id="PS51671">
    <property type="entry name" value="ACT"/>
    <property type="match status" value="1"/>
</dbReference>
<dbReference type="Pfam" id="PF22468">
    <property type="entry name" value="ACT_9"/>
    <property type="match status" value="2"/>
</dbReference>
<dbReference type="eggNOG" id="COG0527">
    <property type="taxonomic scope" value="Bacteria"/>
</dbReference>
<dbReference type="GO" id="GO:0009089">
    <property type="term" value="P:lysine biosynthetic process via diaminopimelate"/>
    <property type="evidence" value="ECO:0007669"/>
    <property type="project" value="UniProtKB-UniPathway"/>
</dbReference>
<evidence type="ECO:0000256" key="12">
    <source>
        <dbReference type="ARBA" id="ARBA00022840"/>
    </source>
</evidence>
<dbReference type="PIRSF" id="PIRSF000726">
    <property type="entry name" value="Asp_kin"/>
    <property type="match status" value="1"/>
</dbReference>
<dbReference type="NCBIfam" id="NF005153">
    <property type="entry name" value="PRK06635.1-1"/>
    <property type="match status" value="1"/>
</dbReference>
<feature type="binding site" evidence="16">
    <location>
        <begin position="174"/>
        <end position="175"/>
    </location>
    <ligand>
        <name>ATP</name>
        <dbReference type="ChEBI" id="CHEBI:30616"/>
    </ligand>
</feature>
<dbReference type="FunFam" id="3.30.2130.10:FF:000002">
    <property type="entry name" value="Aspartokinase"/>
    <property type="match status" value="1"/>
</dbReference>
<dbReference type="NCBIfam" id="NF005154">
    <property type="entry name" value="PRK06635.1-2"/>
    <property type="match status" value="1"/>
</dbReference>
<comment type="caution">
    <text evidence="20">The sequence shown here is derived from an EMBL/GenBank/DDBJ whole genome shotgun (WGS) entry which is preliminary data.</text>
</comment>
<keyword evidence="22" id="KW-1185">Reference proteome</keyword>
<dbReference type="UniPathway" id="UPA00034">
    <property type="reaction ID" value="UER00015"/>
</dbReference>
<dbReference type="RefSeq" id="WP_035835454.1">
    <property type="nucleotide sequence ID" value="NZ_JACHBQ010000001.1"/>
</dbReference>
<evidence type="ECO:0000259" key="19">
    <source>
        <dbReference type="PROSITE" id="PS51671"/>
    </source>
</evidence>
<dbReference type="STRING" id="1001240.GY21_04440"/>
<evidence type="ECO:0000256" key="14">
    <source>
        <dbReference type="ARBA" id="ARBA00023154"/>
    </source>
</evidence>
<evidence type="ECO:0000256" key="11">
    <source>
        <dbReference type="ARBA" id="ARBA00022777"/>
    </source>
</evidence>
<feature type="binding site" evidence="16">
    <location>
        <begin position="210"/>
        <end position="211"/>
    </location>
    <ligand>
        <name>ATP</name>
        <dbReference type="ChEBI" id="CHEBI:30616"/>
    </ligand>
</feature>
<evidence type="ECO:0000313" key="21">
    <source>
        <dbReference type="EMBL" id="MBB5642523.1"/>
    </source>
</evidence>
<feature type="binding site" evidence="16">
    <location>
        <position position="185"/>
    </location>
    <ligand>
        <name>ATP</name>
        <dbReference type="ChEBI" id="CHEBI:30616"/>
    </ligand>
</feature>
<dbReference type="SUPFAM" id="SSF55021">
    <property type="entry name" value="ACT-like"/>
    <property type="match status" value="2"/>
</dbReference>
<dbReference type="GO" id="GO:0005524">
    <property type="term" value="F:ATP binding"/>
    <property type="evidence" value="ECO:0007669"/>
    <property type="project" value="UniProtKB-KW"/>
</dbReference>
<dbReference type="EMBL" id="JPXF01000011">
    <property type="protein sequence ID" value="KGJ79679.1"/>
    <property type="molecule type" value="Genomic_DNA"/>
</dbReference>
<reference evidence="20 22" key="1">
    <citation type="submission" date="2014-08" db="EMBL/GenBank/DDBJ databases">
        <authorList>
            <person name="Sisinthy S."/>
        </authorList>
    </citation>
    <scope>NUCLEOTIDE SEQUENCE [LARGE SCALE GENOMIC DNA]</scope>
    <source>
        <strain evidence="20 22">RuG17</strain>
    </source>
</reference>
<dbReference type="GO" id="GO:0005829">
    <property type="term" value="C:cytosol"/>
    <property type="evidence" value="ECO:0007669"/>
    <property type="project" value="TreeGrafter"/>
</dbReference>
<dbReference type="InterPro" id="IPR001341">
    <property type="entry name" value="Asp_kinase"/>
</dbReference>
<keyword evidence="14" id="KW-0457">Lysine biosynthesis</keyword>
<evidence type="ECO:0000256" key="13">
    <source>
        <dbReference type="ARBA" id="ARBA00022915"/>
    </source>
</evidence>
<reference evidence="21 23" key="2">
    <citation type="submission" date="2020-08" db="EMBL/GenBank/DDBJ databases">
        <title>Sequencing the genomes of 1000 actinobacteria strains.</title>
        <authorList>
            <person name="Klenk H.-P."/>
        </authorList>
    </citation>
    <scope>NUCLEOTIDE SEQUENCE [LARGE SCALE GENOMIC DNA]</scope>
    <source>
        <strain evidence="21 23">DSM 21065</strain>
    </source>
</reference>